<protein>
    <submittedName>
        <fullName evidence="1">Uncharacterized protein</fullName>
    </submittedName>
</protein>
<dbReference type="AlphaFoldDB" id="A0A0N8DIX6"/>
<organism evidence="1">
    <name type="scientific">Daphnia magna</name>
    <dbReference type="NCBI Taxonomy" id="35525"/>
    <lineage>
        <taxon>Eukaryota</taxon>
        <taxon>Metazoa</taxon>
        <taxon>Ecdysozoa</taxon>
        <taxon>Arthropoda</taxon>
        <taxon>Crustacea</taxon>
        <taxon>Branchiopoda</taxon>
        <taxon>Diplostraca</taxon>
        <taxon>Cladocera</taxon>
        <taxon>Anomopoda</taxon>
        <taxon>Daphniidae</taxon>
        <taxon>Daphnia</taxon>
    </lineage>
</organism>
<reference evidence="1" key="1">
    <citation type="submission" date="2015-10" db="EMBL/GenBank/DDBJ databases">
        <title>EvidentialGene: Evidence-directed Construction of Complete mRNA Transcriptomes without Genomes.</title>
        <authorList>
            <person name="Gilbert D.G."/>
        </authorList>
    </citation>
    <scope>NUCLEOTIDE SEQUENCE</scope>
</reference>
<accession>A0A0N8DIX6</accession>
<name>A0A0N8DIX6_9CRUS</name>
<sequence>MVRLVFRPYTQIRRSICTLESLRTSTRVSPGFVLFRHSSPSFGSQHVCSYSNLSSVES</sequence>
<proteinExistence type="predicted"/>
<dbReference type="EMBL" id="GDIQ01010649">
    <property type="protein sequence ID" value="JAN84088.1"/>
    <property type="molecule type" value="Transcribed_RNA"/>
</dbReference>
<evidence type="ECO:0000313" key="1">
    <source>
        <dbReference type="EMBL" id="JAN84088.1"/>
    </source>
</evidence>